<dbReference type="InParanoid" id="M4BSY2"/>
<dbReference type="HOGENOM" id="CLU_1622157_0_0_1"/>
<sequence length="164" mass="17739">MGHTRSITRTLIAPPVPGVSVDDAAEAAALALALTGLQFTESRNPNPKRLSDARACDSRSSSTARESVALVSGAGWSDSAPDMLCVLLVGFNSRVLFLVAMTSESRRSRPTARSDLTTENAVVRRNPLPPRQERNNCLQVESCASVSRLQRQATFRIDNNCAHF</sequence>
<reference evidence="2" key="1">
    <citation type="journal article" date="2010" name="Science">
        <title>Signatures of adaptation to obligate biotrophy in the Hyaloperonospora arabidopsidis genome.</title>
        <authorList>
            <person name="Baxter L."/>
            <person name="Tripathy S."/>
            <person name="Ishaque N."/>
            <person name="Boot N."/>
            <person name="Cabral A."/>
            <person name="Kemen E."/>
            <person name="Thines M."/>
            <person name="Ah-Fong A."/>
            <person name="Anderson R."/>
            <person name="Badejoko W."/>
            <person name="Bittner-Eddy P."/>
            <person name="Boore J.L."/>
            <person name="Chibucos M.C."/>
            <person name="Coates M."/>
            <person name="Dehal P."/>
            <person name="Delehaunty K."/>
            <person name="Dong S."/>
            <person name="Downton P."/>
            <person name="Dumas B."/>
            <person name="Fabro G."/>
            <person name="Fronick C."/>
            <person name="Fuerstenberg S.I."/>
            <person name="Fulton L."/>
            <person name="Gaulin E."/>
            <person name="Govers F."/>
            <person name="Hughes L."/>
            <person name="Humphray S."/>
            <person name="Jiang R.H."/>
            <person name="Judelson H."/>
            <person name="Kamoun S."/>
            <person name="Kyung K."/>
            <person name="Meijer H."/>
            <person name="Minx P."/>
            <person name="Morris P."/>
            <person name="Nelson J."/>
            <person name="Phuntumart V."/>
            <person name="Qutob D."/>
            <person name="Rehmany A."/>
            <person name="Rougon-Cardoso A."/>
            <person name="Ryden P."/>
            <person name="Torto-Alalibo T."/>
            <person name="Studholme D."/>
            <person name="Wang Y."/>
            <person name="Win J."/>
            <person name="Wood J."/>
            <person name="Clifton S.W."/>
            <person name="Rogers J."/>
            <person name="Van den Ackerveken G."/>
            <person name="Jones J.D."/>
            <person name="McDowell J.M."/>
            <person name="Beynon J."/>
            <person name="Tyler B.M."/>
        </authorList>
    </citation>
    <scope>NUCLEOTIDE SEQUENCE [LARGE SCALE GENOMIC DNA]</scope>
    <source>
        <strain evidence="2">Emoy2</strain>
    </source>
</reference>
<protein>
    <submittedName>
        <fullName evidence="1">Uncharacterized protein</fullName>
    </submittedName>
</protein>
<proteinExistence type="predicted"/>
<dbReference type="AlphaFoldDB" id="M4BSY2"/>
<keyword evidence="2" id="KW-1185">Reference proteome</keyword>
<dbReference type="EMBL" id="JH597801">
    <property type="status" value="NOT_ANNOTATED_CDS"/>
    <property type="molecule type" value="Genomic_DNA"/>
</dbReference>
<evidence type="ECO:0000313" key="2">
    <source>
        <dbReference type="Proteomes" id="UP000011713"/>
    </source>
</evidence>
<name>M4BSY2_HYAAE</name>
<dbReference type="Proteomes" id="UP000011713">
    <property type="component" value="Unassembled WGS sequence"/>
</dbReference>
<accession>M4BSY2</accession>
<organism evidence="1 2">
    <name type="scientific">Hyaloperonospora arabidopsidis (strain Emoy2)</name>
    <name type="common">Downy mildew agent</name>
    <name type="synonym">Peronospora arabidopsidis</name>
    <dbReference type="NCBI Taxonomy" id="559515"/>
    <lineage>
        <taxon>Eukaryota</taxon>
        <taxon>Sar</taxon>
        <taxon>Stramenopiles</taxon>
        <taxon>Oomycota</taxon>
        <taxon>Peronosporomycetes</taxon>
        <taxon>Peronosporales</taxon>
        <taxon>Peronosporaceae</taxon>
        <taxon>Hyaloperonospora</taxon>
    </lineage>
</organism>
<evidence type="ECO:0000313" key="1">
    <source>
        <dbReference type="EnsemblProtists" id="HpaP809567"/>
    </source>
</evidence>
<reference evidence="1" key="2">
    <citation type="submission" date="2015-06" db="UniProtKB">
        <authorList>
            <consortium name="EnsemblProtists"/>
        </authorList>
    </citation>
    <scope>IDENTIFICATION</scope>
    <source>
        <strain evidence="1">Emoy2</strain>
    </source>
</reference>
<dbReference type="EnsemblProtists" id="HpaT809567">
    <property type="protein sequence ID" value="HpaP809567"/>
    <property type="gene ID" value="HpaG809567"/>
</dbReference>
<dbReference type="VEuPathDB" id="FungiDB:HpaG809567"/>